<dbReference type="EMBL" id="GFXV01001184">
    <property type="protein sequence ID" value="MBW12989.1"/>
    <property type="molecule type" value="Transcribed_RNA"/>
</dbReference>
<feature type="region of interest" description="Disordered" evidence="2">
    <location>
        <begin position="907"/>
        <end position="929"/>
    </location>
</feature>
<proteinExistence type="predicted"/>
<dbReference type="InterPro" id="IPR015943">
    <property type="entry name" value="WD40/YVTN_repeat-like_dom_sf"/>
</dbReference>
<feature type="repeat" description="WD" evidence="1">
    <location>
        <begin position="687"/>
        <end position="728"/>
    </location>
</feature>
<dbReference type="Pfam" id="PF24782">
    <property type="entry name" value="WD40_MABP1-WDR62_2nd"/>
    <property type="match status" value="1"/>
</dbReference>
<feature type="compositionally biased region" description="Polar residues" evidence="2">
    <location>
        <begin position="1066"/>
        <end position="1089"/>
    </location>
</feature>
<dbReference type="PANTHER" id="PTHR45589:SF1">
    <property type="entry name" value="WD REPEAT DOMAIN 62, ISOFORM G"/>
    <property type="match status" value="1"/>
</dbReference>
<dbReference type="GO" id="GO:0072686">
    <property type="term" value="C:mitotic spindle"/>
    <property type="evidence" value="ECO:0007669"/>
    <property type="project" value="TreeGrafter"/>
</dbReference>
<evidence type="ECO:0000259" key="3">
    <source>
        <dbReference type="Pfam" id="PF24782"/>
    </source>
</evidence>
<sequence length="1458" mass="163457">MMENLSSLNQPSKLIRPPTLKRGRTGDSQGGKIKLERVIGLTVSTNSSLDVDKNTGTIAYPAGCTVVFHNPVLGTETHLSNICRKSITCLTFSSDGRYLGTGECGHQSNVRVWDMTDFTQIAEFPGHKYGINCVAFSPNQKYLVSVGSQHDMIVNVWEWKLNLKYASNKVSAKIKAIAFSDNGNFITIGNRHVKFWYLQSSRSVTYKEPVPLMGRSAILGEQRNNDFIDVCCGHGELKDYTYAITKSGLLCEFNNRRLLDRWVELKTTSANCMAIGNQFIFVGCAEGIVRCFNPGTLQFVTTLPRTHYLGVDVAQGHDISHMANIPPNAKYPDAIALAYDETNMKVTCVYNDHSLYVWDVKDIKRVGKSNSFLFHSACIWGVEMYPALEHDLQIPKNSFITCSSDDTIRVWNLDRIEYDRNSLYQKNIYSNELLKIIYIDPELNFIKNTELNVVDKNDSSSYDGRNGVRAIRISPDGVHLASGDRSGNIRVHDLKTLRQVCLIEAHDAEVLYLDYTKYNEKIKLFASASRDRLIHVFNVNKGYDFTQTLDDHSSSITAVRFINSHNKLQMVSCGADKSIIFRNYNESGDKNQDSFVHDHYVSGKTTFYDMEVDPKQKHIMTACQDRNIRVYNTTSGKHTKTFKGSVGDEGSLIKVVLDRSGSFIATSCTDKTLCVYDFVAGECLATMYGHSELVTGLRFTNDSKHLISASGDGCIFVWRMPSDMIKHANSNKKQITKFERPVPVSIIENESISFTHKIVEENETNAFSIPVDGQLPLWAKNQVSDDISTNTLLNTSQNQINAPKGQWAQRATSSSEPSSILQLPINKDDSDCFKDDSSVDSGTETSRSIYPESQKESLIVPKKTMRVPPVFVPHDFEENTLTHLTSEKTNSQTISDIQRIRNLTDDSSLGSFKNEELESNDHDGDIEDSEGEWIGSEKIKNTVLYYPSNNDDLVNDYTITKLDSDALRMSQRKSKAIKQKDRLLSSALTDLSSHSMSGSQGSDEDDDDTSTPSVDHSDKNLTNFSTSTERLDMIEKREQFLKNTFESLGGTETDFQDNKYHFPSKRSISSQYKGNSNGSTVQQNTNIESQSKREELQQRIEETRRTLQNLGAHSNLKASQSICDLSRSYGKSPSKLPVRNHLSVDVQTNRVGTIRRVCSLVDLSTSTPIKDCQPYNTFNGGGSDSSKISSKSFSKKTVISNMHRSSSVNVLDQSDSESDASQSTTGGKKNTTAVRAMRPTISSQNKIIMNKSNLLRRRSTTSSQSTTALNIIGHNEDSSSEEFFTSLHNNKSNQTMHSRINPIVPSRNNSSLTRSVSEMNLKSPSSKPFEKSKNRNDLAMKTKNSGTIGQQKNLKSKFLNMNCFHKIILVEFLDYLSLMADQLFQTTDKILEHTNCVNVSDRRISKADITDVMIKLEQIVNSGGMFGHQNSRVALNSTQQYLDILIDLIKKRLSLEII</sequence>
<feature type="compositionally biased region" description="Basic and acidic residues" evidence="2">
    <location>
        <begin position="826"/>
        <end position="837"/>
    </location>
</feature>
<dbReference type="InterPro" id="IPR056162">
    <property type="entry name" value="WD40_MABP1-WDR62_2nd"/>
</dbReference>
<feature type="region of interest" description="Disordered" evidence="2">
    <location>
        <begin position="1292"/>
        <end position="1333"/>
    </location>
</feature>
<protein>
    <submittedName>
        <fullName evidence="4">Mitogen-activated protein kinase-binding protein 1</fullName>
    </submittedName>
</protein>
<feature type="compositionally biased region" description="Low complexity" evidence="2">
    <location>
        <begin position="992"/>
        <end position="1001"/>
    </location>
</feature>
<dbReference type="InterPro" id="IPR001680">
    <property type="entry name" value="WD40_rpt"/>
</dbReference>
<evidence type="ECO:0000256" key="1">
    <source>
        <dbReference type="PROSITE-ProRule" id="PRU00221"/>
    </source>
</evidence>
<feature type="region of interest" description="Disordered" evidence="2">
    <location>
        <begin position="1"/>
        <end position="29"/>
    </location>
</feature>
<dbReference type="Pfam" id="PF00400">
    <property type="entry name" value="WD40"/>
    <property type="match status" value="2"/>
</dbReference>
<dbReference type="InterPro" id="IPR052779">
    <property type="entry name" value="WDR62"/>
</dbReference>
<keyword evidence="4" id="KW-0418">Kinase</keyword>
<name>A0A2H8TFZ6_9HEMI</name>
<keyword evidence="1" id="KW-0853">WD repeat</keyword>
<gene>
    <name evidence="4" type="primary">Mapkbp1_1</name>
</gene>
<dbReference type="GO" id="GO:0007099">
    <property type="term" value="P:centriole replication"/>
    <property type="evidence" value="ECO:0007669"/>
    <property type="project" value="TreeGrafter"/>
</dbReference>
<dbReference type="GO" id="GO:0016301">
    <property type="term" value="F:kinase activity"/>
    <property type="evidence" value="ECO:0007669"/>
    <property type="project" value="UniProtKB-KW"/>
</dbReference>
<dbReference type="PROSITE" id="PS50082">
    <property type="entry name" value="WD_REPEATS_2"/>
    <property type="match status" value="1"/>
</dbReference>
<accession>A0A2H8TFZ6</accession>
<evidence type="ECO:0000256" key="2">
    <source>
        <dbReference type="SAM" id="MobiDB-lite"/>
    </source>
</evidence>
<dbReference type="SMART" id="SM00320">
    <property type="entry name" value="WD40"/>
    <property type="match status" value="11"/>
</dbReference>
<dbReference type="PANTHER" id="PTHR45589">
    <property type="entry name" value="WD REPEAT DOMAIN 62, ISOFORM G"/>
    <property type="match status" value="1"/>
</dbReference>
<feature type="region of interest" description="Disordered" evidence="2">
    <location>
        <begin position="1204"/>
        <end position="1232"/>
    </location>
</feature>
<dbReference type="OrthoDB" id="6154712at2759"/>
<feature type="region of interest" description="Disordered" evidence="2">
    <location>
        <begin position="989"/>
        <end position="1029"/>
    </location>
</feature>
<keyword evidence="4" id="KW-0808">Transferase</keyword>
<feature type="compositionally biased region" description="Polar residues" evidence="2">
    <location>
        <begin position="1"/>
        <end position="12"/>
    </location>
</feature>
<dbReference type="SUPFAM" id="SSF50978">
    <property type="entry name" value="WD40 repeat-like"/>
    <property type="match status" value="2"/>
</dbReference>
<feature type="compositionally biased region" description="Basic and acidic residues" evidence="2">
    <location>
        <begin position="913"/>
        <end position="923"/>
    </location>
</feature>
<feature type="region of interest" description="Disordered" evidence="2">
    <location>
        <begin position="810"/>
        <end position="854"/>
    </location>
</feature>
<feature type="compositionally biased region" description="Polar residues" evidence="2">
    <location>
        <begin position="810"/>
        <end position="821"/>
    </location>
</feature>
<feature type="region of interest" description="Disordered" evidence="2">
    <location>
        <begin position="1052"/>
        <end position="1098"/>
    </location>
</feature>
<evidence type="ECO:0000313" key="4">
    <source>
        <dbReference type="EMBL" id="MBW12989.1"/>
    </source>
</evidence>
<feature type="domain" description="MABP1/WDR62 second WD40" evidence="3">
    <location>
        <begin position="379"/>
        <end position="720"/>
    </location>
</feature>
<dbReference type="Gene3D" id="2.130.10.10">
    <property type="entry name" value="YVTN repeat-like/Quinoprotein amine dehydrogenase"/>
    <property type="match status" value="3"/>
</dbReference>
<dbReference type="PROSITE" id="PS50294">
    <property type="entry name" value="WD_REPEATS_REGION"/>
    <property type="match status" value="1"/>
</dbReference>
<dbReference type="InterPro" id="IPR036322">
    <property type="entry name" value="WD40_repeat_dom_sf"/>
</dbReference>
<organism evidence="4">
    <name type="scientific">Melanaphis sacchari</name>
    <dbReference type="NCBI Taxonomy" id="742174"/>
    <lineage>
        <taxon>Eukaryota</taxon>
        <taxon>Metazoa</taxon>
        <taxon>Ecdysozoa</taxon>
        <taxon>Arthropoda</taxon>
        <taxon>Hexapoda</taxon>
        <taxon>Insecta</taxon>
        <taxon>Pterygota</taxon>
        <taxon>Neoptera</taxon>
        <taxon>Paraneoptera</taxon>
        <taxon>Hemiptera</taxon>
        <taxon>Sternorrhyncha</taxon>
        <taxon>Aphidomorpha</taxon>
        <taxon>Aphidoidea</taxon>
        <taxon>Aphididae</taxon>
        <taxon>Aphidini</taxon>
        <taxon>Melanaphis</taxon>
    </lineage>
</organism>
<reference evidence="4" key="1">
    <citation type="submission" date="2017-10" db="EMBL/GenBank/DDBJ databases">
        <title>Transcriptome Assembly of Sugarcane Aphid Adults.</title>
        <authorList>
            <person name="Scully E.D."/>
            <person name="Palmer N.A."/>
            <person name="Geib S.M."/>
            <person name="Sarath G."/>
            <person name="Sattler S.E."/>
        </authorList>
    </citation>
    <scope>NUCLEOTIDE SEQUENCE</scope>
    <source>
        <tissue evidence="4">Whole body</tissue>
    </source>
</reference>
<feature type="compositionally biased region" description="Polar residues" evidence="2">
    <location>
        <begin position="1306"/>
        <end position="1320"/>
    </location>
</feature>